<reference evidence="2 3" key="1">
    <citation type="submission" date="2020-05" db="EMBL/GenBank/DDBJ databases">
        <title>Vigna angularis (adzuki bean) Var. LongXiaoDou No. 4 denovo assembly.</title>
        <authorList>
            <person name="Xiang H."/>
        </authorList>
    </citation>
    <scope>NUCLEOTIDE SEQUENCE [LARGE SCALE GENOMIC DNA]</scope>
    <source>
        <tissue evidence="2">Leaf</tissue>
    </source>
</reference>
<dbReference type="Proteomes" id="UP000743370">
    <property type="component" value="Unassembled WGS sequence"/>
</dbReference>
<protein>
    <submittedName>
        <fullName evidence="2">Uncharacterized protein</fullName>
    </submittedName>
</protein>
<dbReference type="EMBL" id="JABFOF010000003">
    <property type="protein sequence ID" value="KAG2402704.1"/>
    <property type="molecule type" value="Genomic_DNA"/>
</dbReference>
<comment type="caution">
    <text evidence="2">The sequence shown here is derived from an EMBL/GenBank/DDBJ whole genome shotgun (WGS) entry which is preliminary data.</text>
</comment>
<accession>A0A8T0KSM0</accession>
<proteinExistence type="predicted"/>
<evidence type="ECO:0000256" key="1">
    <source>
        <dbReference type="SAM" id="MobiDB-lite"/>
    </source>
</evidence>
<feature type="region of interest" description="Disordered" evidence="1">
    <location>
        <begin position="89"/>
        <end position="118"/>
    </location>
</feature>
<dbReference type="AlphaFoldDB" id="A0A8T0KSM0"/>
<evidence type="ECO:0000313" key="2">
    <source>
        <dbReference type="EMBL" id="KAG2402704.1"/>
    </source>
</evidence>
<organism evidence="2 3">
    <name type="scientific">Phaseolus angularis</name>
    <name type="common">Azuki bean</name>
    <name type="synonym">Vigna angularis</name>
    <dbReference type="NCBI Taxonomy" id="3914"/>
    <lineage>
        <taxon>Eukaryota</taxon>
        <taxon>Viridiplantae</taxon>
        <taxon>Streptophyta</taxon>
        <taxon>Embryophyta</taxon>
        <taxon>Tracheophyta</taxon>
        <taxon>Spermatophyta</taxon>
        <taxon>Magnoliopsida</taxon>
        <taxon>eudicotyledons</taxon>
        <taxon>Gunneridae</taxon>
        <taxon>Pentapetalae</taxon>
        <taxon>rosids</taxon>
        <taxon>fabids</taxon>
        <taxon>Fabales</taxon>
        <taxon>Fabaceae</taxon>
        <taxon>Papilionoideae</taxon>
        <taxon>50 kb inversion clade</taxon>
        <taxon>NPAAA clade</taxon>
        <taxon>indigoferoid/millettioid clade</taxon>
        <taxon>Phaseoleae</taxon>
        <taxon>Vigna</taxon>
    </lineage>
</organism>
<name>A0A8T0KSM0_PHAAN</name>
<gene>
    <name evidence="2" type="ORF">HKW66_Vig0239010</name>
</gene>
<sequence>MQPNTLESNMNMMEPNMEIIEKHGNRISPLGTEFILRNASLLELNTATRKGAYPDYRRIKEAPPTNDHCTHRRIALPNDHCTYRRTAVSPYHEHPHYHTTNQNQNGEEVEMDMEKERK</sequence>
<evidence type="ECO:0000313" key="3">
    <source>
        <dbReference type="Proteomes" id="UP000743370"/>
    </source>
</evidence>